<dbReference type="SUPFAM" id="SSF56436">
    <property type="entry name" value="C-type lectin-like"/>
    <property type="match status" value="1"/>
</dbReference>
<dbReference type="GO" id="GO:0001501">
    <property type="term" value="P:skeletal system development"/>
    <property type="evidence" value="ECO:0007669"/>
    <property type="project" value="TreeGrafter"/>
</dbReference>
<keyword evidence="5" id="KW-0272">Extracellular matrix</keyword>
<keyword evidence="10" id="KW-0677">Repeat</keyword>
<dbReference type="GO" id="GO:0005615">
    <property type="term" value="C:extracellular space"/>
    <property type="evidence" value="ECO:0007669"/>
    <property type="project" value="TreeGrafter"/>
</dbReference>
<dbReference type="SMART" id="SM00181">
    <property type="entry name" value="EGF"/>
    <property type="match status" value="2"/>
</dbReference>
<dbReference type="InterPro" id="IPR001881">
    <property type="entry name" value="EGF-like_Ca-bd_dom"/>
</dbReference>
<evidence type="ECO:0000256" key="11">
    <source>
        <dbReference type="ARBA" id="ARBA00022782"/>
    </source>
</evidence>
<dbReference type="PROSITE" id="PS50923">
    <property type="entry name" value="SUSHI"/>
    <property type="match status" value="1"/>
</dbReference>
<keyword evidence="17 19" id="KW-1015">Disulfide bond</keyword>
<feature type="disulfide bond" evidence="19">
    <location>
        <begin position="153"/>
        <end position="162"/>
    </location>
</feature>
<keyword evidence="13" id="KW-0832">Ubl conjugation</keyword>
<feature type="disulfide bond" evidence="19">
    <location>
        <begin position="115"/>
        <end position="124"/>
    </location>
</feature>
<keyword evidence="26" id="KW-1185">Reference proteome</keyword>
<accession>A0A8C5AMV9</accession>
<dbReference type="Gene3D" id="2.10.70.10">
    <property type="entry name" value="Complement Module, domain 1"/>
    <property type="match status" value="1"/>
</dbReference>
<keyword evidence="15" id="KW-1133">Transmembrane helix</keyword>
<dbReference type="GO" id="GO:0016020">
    <property type="term" value="C:membrane"/>
    <property type="evidence" value="ECO:0007669"/>
    <property type="project" value="UniProtKB-SubCell"/>
</dbReference>
<evidence type="ECO:0000259" key="22">
    <source>
        <dbReference type="PROSITE" id="PS50026"/>
    </source>
</evidence>
<dbReference type="GO" id="GO:0005509">
    <property type="term" value="F:calcium ion binding"/>
    <property type="evidence" value="ECO:0007669"/>
    <property type="project" value="InterPro"/>
</dbReference>
<dbReference type="Gene3D" id="2.10.25.10">
    <property type="entry name" value="Laminin"/>
    <property type="match status" value="2"/>
</dbReference>
<proteinExistence type="predicted"/>
<comment type="caution">
    <text evidence="19">Lacks conserved residue(s) required for the propagation of feature annotation.</text>
</comment>
<keyword evidence="4" id="KW-0964">Secreted</keyword>
<dbReference type="GO" id="GO:0010001">
    <property type="term" value="P:glial cell differentiation"/>
    <property type="evidence" value="ECO:0007669"/>
    <property type="project" value="TreeGrafter"/>
</dbReference>
<dbReference type="Pfam" id="PF00059">
    <property type="entry name" value="Lectin_C"/>
    <property type="match status" value="1"/>
</dbReference>
<keyword evidence="3" id="KW-0217">Developmental protein</keyword>
<evidence type="ECO:0000256" key="5">
    <source>
        <dbReference type="ARBA" id="ARBA00022530"/>
    </source>
</evidence>
<evidence type="ECO:0000313" key="26">
    <source>
        <dbReference type="Proteomes" id="UP000694546"/>
    </source>
</evidence>
<keyword evidence="16" id="KW-0472">Membrane</keyword>
<dbReference type="SMART" id="SM00034">
    <property type="entry name" value="CLECT"/>
    <property type="match status" value="1"/>
</dbReference>
<dbReference type="InterPro" id="IPR050691">
    <property type="entry name" value="Hyaluronan_bind_Proteoglycan"/>
</dbReference>
<dbReference type="FunFam" id="2.10.70.10:FF:000003">
    <property type="entry name" value="Versican core protein"/>
    <property type="match status" value="1"/>
</dbReference>
<dbReference type="GO" id="GO:0045202">
    <property type="term" value="C:synapse"/>
    <property type="evidence" value="ECO:0007669"/>
    <property type="project" value="TreeGrafter"/>
</dbReference>
<dbReference type="Proteomes" id="UP000694546">
    <property type="component" value="Chromosome 6"/>
</dbReference>
<evidence type="ECO:0000256" key="20">
    <source>
        <dbReference type="PROSITE-ProRule" id="PRU00302"/>
    </source>
</evidence>
<evidence type="ECO:0000256" key="15">
    <source>
        <dbReference type="ARBA" id="ARBA00022989"/>
    </source>
</evidence>
<dbReference type="SUPFAM" id="SSF57196">
    <property type="entry name" value="EGF/Laminin"/>
    <property type="match status" value="1"/>
</dbReference>
<dbReference type="GO" id="GO:0072534">
    <property type="term" value="C:perineuronal net"/>
    <property type="evidence" value="ECO:0007669"/>
    <property type="project" value="TreeGrafter"/>
</dbReference>
<dbReference type="Pfam" id="PF00008">
    <property type="entry name" value="EGF"/>
    <property type="match status" value="2"/>
</dbReference>
<dbReference type="GO" id="GO:0007219">
    <property type="term" value="P:Notch signaling pathway"/>
    <property type="evidence" value="ECO:0007669"/>
    <property type="project" value="UniProtKB-KW"/>
</dbReference>
<keyword evidence="12" id="KW-0106">Calcium</keyword>
<evidence type="ECO:0000256" key="7">
    <source>
        <dbReference type="ARBA" id="ARBA00022659"/>
    </source>
</evidence>
<evidence type="ECO:0000256" key="10">
    <source>
        <dbReference type="ARBA" id="ARBA00022737"/>
    </source>
</evidence>
<dbReference type="InterPro" id="IPR016187">
    <property type="entry name" value="CTDL_fold"/>
</dbReference>
<name>A0A8C5AMV9_GADMO</name>
<keyword evidence="14" id="KW-0914">Notch signaling pathway</keyword>
<dbReference type="CDD" id="cd00033">
    <property type="entry name" value="CCP"/>
    <property type="match status" value="1"/>
</dbReference>
<evidence type="ECO:0000256" key="19">
    <source>
        <dbReference type="PROSITE-ProRule" id="PRU00076"/>
    </source>
</evidence>
<dbReference type="PROSITE" id="PS00615">
    <property type="entry name" value="C_TYPE_LECTIN_1"/>
    <property type="match status" value="1"/>
</dbReference>
<evidence type="ECO:0000313" key="25">
    <source>
        <dbReference type="Ensembl" id="ENSGMOP00000034048.1"/>
    </source>
</evidence>
<feature type="compositionally biased region" description="Basic residues" evidence="21">
    <location>
        <begin position="390"/>
        <end position="409"/>
    </location>
</feature>
<feature type="domain" description="EGF-like" evidence="22">
    <location>
        <begin position="127"/>
        <end position="163"/>
    </location>
</feature>
<dbReference type="InterPro" id="IPR018378">
    <property type="entry name" value="C-type_lectin_CS"/>
</dbReference>
<feature type="domain" description="Sushi" evidence="24">
    <location>
        <begin position="295"/>
        <end position="355"/>
    </location>
</feature>
<evidence type="ECO:0000256" key="13">
    <source>
        <dbReference type="ARBA" id="ARBA00022843"/>
    </source>
</evidence>
<dbReference type="InterPro" id="IPR001304">
    <property type="entry name" value="C-type_lectin-like"/>
</dbReference>
<organism evidence="25 26">
    <name type="scientific">Gadus morhua</name>
    <name type="common">Atlantic cod</name>
    <dbReference type="NCBI Taxonomy" id="8049"/>
    <lineage>
        <taxon>Eukaryota</taxon>
        <taxon>Metazoa</taxon>
        <taxon>Chordata</taxon>
        <taxon>Craniata</taxon>
        <taxon>Vertebrata</taxon>
        <taxon>Euteleostomi</taxon>
        <taxon>Actinopterygii</taxon>
        <taxon>Neopterygii</taxon>
        <taxon>Teleostei</taxon>
        <taxon>Neoteleostei</taxon>
        <taxon>Acanthomorphata</taxon>
        <taxon>Zeiogadaria</taxon>
        <taxon>Gadariae</taxon>
        <taxon>Gadiformes</taxon>
        <taxon>Gadoidei</taxon>
        <taxon>Gadidae</taxon>
        <taxon>Gadus</taxon>
    </lineage>
</organism>
<evidence type="ECO:0000256" key="1">
    <source>
        <dbReference type="ARBA" id="ARBA00004479"/>
    </source>
</evidence>
<feature type="region of interest" description="Disordered" evidence="21">
    <location>
        <begin position="388"/>
        <end position="409"/>
    </location>
</feature>
<dbReference type="SUPFAM" id="SSF57535">
    <property type="entry name" value="Complement control module/SCR domain"/>
    <property type="match status" value="1"/>
</dbReference>
<dbReference type="AlphaFoldDB" id="A0A8C5AMV9"/>
<evidence type="ECO:0000256" key="14">
    <source>
        <dbReference type="ARBA" id="ARBA00022976"/>
    </source>
</evidence>
<evidence type="ECO:0000256" key="18">
    <source>
        <dbReference type="ARBA" id="ARBA00023180"/>
    </source>
</evidence>
<evidence type="ECO:0000256" key="21">
    <source>
        <dbReference type="SAM" id="MobiDB-lite"/>
    </source>
</evidence>
<evidence type="ECO:0000256" key="16">
    <source>
        <dbReference type="ARBA" id="ARBA00023136"/>
    </source>
</evidence>
<evidence type="ECO:0000256" key="12">
    <source>
        <dbReference type="ARBA" id="ARBA00022837"/>
    </source>
</evidence>
<dbReference type="SMART" id="SM00179">
    <property type="entry name" value="EGF_CA"/>
    <property type="match status" value="2"/>
</dbReference>
<evidence type="ECO:0000259" key="24">
    <source>
        <dbReference type="PROSITE" id="PS50923"/>
    </source>
</evidence>
<dbReference type="FunFam" id="2.10.25.10:FF:000006">
    <property type="entry name" value="Versican core protein-like isoform 1"/>
    <property type="match status" value="1"/>
</dbReference>
<dbReference type="PROSITE" id="PS50026">
    <property type="entry name" value="EGF_3"/>
    <property type="match status" value="2"/>
</dbReference>
<keyword evidence="9" id="KW-0732">Signal</keyword>
<dbReference type="PANTHER" id="PTHR22804">
    <property type="entry name" value="AGGRECAN/VERSICAN PROTEOGLYCAN"/>
    <property type="match status" value="1"/>
</dbReference>
<dbReference type="Gene3D" id="3.10.100.10">
    <property type="entry name" value="Mannose-Binding Protein A, subunit A"/>
    <property type="match status" value="1"/>
</dbReference>
<reference evidence="25" key="1">
    <citation type="submission" date="2025-08" db="UniProtKB">
        <authorList>
            <consortium name="Ensembl"/>
        </authorList>
    </citation>
    <scope>IDENTIFICATION</scope>
</reference>
<dbReference type="PANTHER" id="PTHR22804:SF6">
    <property type="entry name" value="VERSICAN CORE PROTEIN"/>
    <property type="match status" value="1"/>
</dbReference>
<dbReference type="PROSITE" id="PS01186">
    <property type="entry name" value="EGF_2"/>
    <property type="match status" value="1"/>
</dbReference>
<dbReference type="PROSITE" id="PS00022">
    <property type="entry name" value="EGF_1"/>
    <property type="match status" value="2"/>
</dbReference>
<feature type="domain" description="C-type lectin" evidence="23">
    <location>
        <begin position="176"/>
        <end position="291"/>
    </location>
</feature>
<dbReference type="PRINTS" id="PR00010">
    <property type="entry name" value="EGFBLOOD"/>
</dbReference>
<dbReference type="SMART" id="SM00032">
    <property type="entry name" value="CCP"/>
    <property type="match status" value="1"/>
</dbReference>
<dbReference type="GeneTree" id="ENSGT00940000156102"/>
<dbReference type="GO" id="GO:0007417">
    <property type="term" value="P:central nervous system development"/>
    <property type="evidence" value="ECO:0007669"/>
    <property type="project" value="TreeGrafter"/>
</dbReference>
<keyword evidence="11" id="KW-0221">Differentiation</keyword>
<dbReference type="GO" id="GO:0002052">
    <property type="term" value="P:positive regulation of neuroblast proliferation"/>
    <property type="evidence" value="ECO:0007669"/>
    <property type="project" value="TreeGrafter"/>
</dbReference>
<evidence type="ECO:0000259" key="23">
    <source>
        <dbReference type="PROSITE" id="PS50041"/>
    </source>
</evidence>
<dbReference type="InterPro" id="IPR035976">
    <property type="entry name" value="Sushi/SCR/CCP_sf"/>
</dbReference>
<feature type="disulfide bond" evidence="20">
    <location>
        <begin position="326"/>
        <end position="353"/>
    </location>
</feature>
<feature type="disulfide bond" evidence="20">
    <location>
        <begin position="297"/>
        <end position="340"/>
    </location>
</feature>
<dbReference type="CDD" id="cd00054">
    <property type="entry name" value="EGF_CA"/>
    <property type="match status" value="2"/>
</dbReference>
<keyword evidence="7 20" id="KW-0768">Sushi</keyword>
<evidence type="ECO:0000256" key="2">
    <source>
        <dbReference type="ARBA" id="ARBA00004498"/>
    </source>
</evidence>
<dbReference type="Pfam" id="PF00084">
    <property type="entry name" value="Sushi"/>
    <property type="match status" value="1"/>
</dbReference>
<comment type="subcellular location">
    <subcellularLocation>
        <location evidence="1">Membrane</location>
        <topology evidence="1">Single-pass type I membrane protein</topology>
    </subcellularLocation>
    <subcellularLocation>
        <location evidence="2">Secreted</location>
        <location evidence="2">Extracellular space</location>
        <location evidence="2">Extracellular matrix</location>
    </subcellularLocation>
</comment>
<evidence type="ECO:0000256" key="3">
    <source>
        <dbReference type="ARBA" id="ARBA00022473"/>
    </source>
</evidence>
<evidence type="ECO:0000256" key="17">
    <source>
        <dbReference type="ARBA" id="ARBA00023157"/>
    </source>
</evidence>
<evidence type="ECO:0000256" key="8">
    <source>
        <dbReference type="ARBA" id="ARBA00022692"/>
    </source>
</evidence>
<dbReference type="InterPro" id="IPR000436">
    <property type="entry name" value="Sushi_SCR_CCP_dom"/>
</dbReference>
<dbReference type="PROSITE" id="PS50041">
    <property type="entry name" value="C_TYPE_LECTIN_2"/>
    <property type="match status" value="1"/>
</dbReference>
<keyword evidence="8" id="KW-0812">Transmembrane</keyword>
<protein>
    <submittedName>
        <fullName evidence="25">Versican a</fullName>
    </submittedName>
</protein>
<dbReference type="Ensembl" id="ENSGMOT00000054106.1">
    <property type="protein sequence ID" value="ENSGMOP00000034048.1"/>
    <property type="gene ID" value="ENSGMOG00000028069.1"/>
</dbReference>
<keyword evidence="6 19" id="KW-0245">EGF-like domain</keyword>
<dbReference type="FunFam" id="2.10.25.10:FF:000368">
    <property type="entry name" value="Delta-like 3 (Drosophila), isoform CRA_b"/>
    <property type="match status" value="1"/>
</dbReference>
<evidence type="ECO:0000256" key="9">
    <source>
        <dbReference type="ARBA" id="ARBA00022729"/>
    </source>
</evidence>
<keyword evidence="18" id="KW-0325">Glycoprotein</keyword>
<sequence length="409" mass="46468">MSVDREVSATTTAIVPLAETQSLEDIITSLHTTPSSFSNENDTVDRDGTPYSPLFNEGLPISGEEPSNSAETGLDINHSIIGETVEIPGFHSCVNNICLNGGSCFKTGSTISCSCPPGYSGVRCETDIDECQSNPCRNGGTCVDGVGCHTCVCLPSYSGRNCEEDTETCGYGWHKFQGHCYKYSPHRRNWDNAERECRMQGAHLASIVSHEEQQFVNRLGQDYQWIGLNDKLLEHMYEFNKSSCNEDSPNWRPNQPDSFFSAGEDCVVMIWHEDGQWNDVPCNYHLTYTCKKGTVACNQPPLVENARTFGKMQPRYEINSLVRYQCQTGFVQRHVPIIRCRGDGRWDTPQVSCMNPSSYQRAFTRRHQHTSLYSIHNFKRPEEAINYQRQPRHRGKRDRTGYKLRMRRQ</sequence>
<evidence type="ECO:0000256" key="4">
    <source>
        <dbReference type="ARBA" id="ARBA00022525"/>
    </source>
</evidence>
<feature type="domain" description="EGF-like" evidence="22">
    <location>
        <begin position="89"/>
        <end position="125"/>
    </location>
</feature>
<evidence type="ECO:0000256" key="6">
    <source>
        <dbReference type="ARBA" id="ARBA00022536"/>
    </source>
</evidence>
<dbReference type="InterPro" id="IPR000742">
    <property type="entry name" value="EGF"/>
</dbReference>
<dbReference type="InterPro" id="IPR016186">
    <property type="entry name" value="C-type_lectin-like/link_sf"/>
</dbReference>
<reference evidence="25" key="2">
    <citation type="submission" date="2025-09" db="UniProtKB">
        <authorList>
            <consortium name="Ensembl"/>
        </authorList>
    </citation>
    <scope>IDENTIFICATION</scope>
</reference>